<sequence>MRKGRKKGKEIVERYIENPIITSSDIPVPCNTVFNAAATVYKNEYILLVRVEGVEGKSSLWIARSRDGKKFEIDKKPALAPSNQEPFKTYEKRGLEDPRITKVDDTFYIIYTAYSHYSSRLALAKTKDFESFERIALISEPVNKNAVIFPKKFNKRYVRYDRPMAAGIATWISYSHDLIHWGDSKVVFETRPGYWDADRIGPGAPPIRTKKGWLLIYHGVKRTSAGPIYRLGVALFDLKDPAVLIGRSREPILSPTEYYERVGDVPNVVFTTGAILEKNKEVKIYYGACDTSICLATAHIDDLLSLCKKKETDVL</sequence>
<dbReference type="Pfam" id="PF04041">
    <property type="entry name" value="Glyco_hydro_130"/>
    <property type="match status" value="1"/>
</dbReference>
<dbReference type="AlphaFoldDB" id="A0A0F9U623"/>
<dbReference type="CDD" id="cd08993">
    <property type="entry name" value="GH130"/>
    <property type="match status" value="1"/>
</dbReference>
<dbReference type="InterPro" id="IPR007184">
    <property type="entry name" value="Mannoside_phosphorylase"/>
</dbReference>
<dbReference type="InterPro" id="IPR023296">
    <property type="entry name" value="Glyco_hydro_beta-prop_sf"/>
</dbReference>
<dbReference type="Gene3D" id="2.115.10.20">
    <property type="entry name" value="Glycosyl hydrolase domain, family 43"/>
    <property type="match status" value="1"/>
</dbReference>
<keyword evidence="1" id="KW-0328">Glycosyltransferase</keyword>
<dbReference type="GO" id="GO:0016757">
    <property type="term" value="F:glycosyltransferase activity"/>
    <property type="evidence" value="ECO:0007669"/>
    <property type="project" value="UniProtKB-KW"/>
</dbReference>
<evidence type="ECO:0000313" key="3">
    <source>
        <dbReference type="EMBL" id="KKN56746.1"/>
    </source>
</evidence>
<keyword evidence="2" id="KW-0808">Transferase</keyword>
<gene>
    <name evidence="3" type="ORF">LCGC14_0569280</name>
</gene>
<evidence type="ECO:0000256" key="2">
    <source>
        <dbReference type="ARBA" id="ARBA00022679"/>
    </source>
</evidence>
<dbReference type="PIRSF" id="PIRSF016202">
    <property type="entry name" value="PH1107"/>
    <property type="match status" value="1"/>
</dbReference>
<protein>
    <recommendedName>
        <fullName evidence="4">Glycosidase</fullName>
    </recommendedName>
</protein>
<evidence type="ECO:0000256" key="1">
    <source>
        <dbReference type="ARBA" id="ARBA00022676"/>
    </source>
</evidence>
<organism evidence="3">
    <name type="scientific">marine sediment metagenome</name>
    <dbReference type="NCBI Taxonomy" id="412755"/>
    <lineage>
        <taxon>unclassified sequences</taxon>
        <taxon>metagenomes</taxon>
        <taxon>ecological metagenomes</taxon>
    </lineage>
</organism>
<evidence type="ECO:0008006" key="4">
    <source>
        <dbReference type="Google" id="ProtNLM"/>
    </source>
</evidence>
<dbReference type="SUPFAM" id="SSF75005">
    <property type="entry name" value="Arabinanase/levansucrase/invertase"/>
    <property type="match status" value="1"/>
</dbReference>
<reference evidence="3" key="1">
    <citation type="journal article" date="2015" name="Nature">
        <title>Complex archaea that bridge the gap between prokaryotes and eukaryotes.</title>
        <authorList>
            <person name="Spang A."/>
            <person name="Saw J.H."/>
            <person name="Jorgensen S.L."/>
            <person name="Zaremba-Niedzwiedzka K."/>
            <person name="Martijn J."/>
            <person name="Lind A.E."/>
            <person name="van Eijk R."/>
            <person name="Schleper C."/>
            <person name="Guy L."/>
            <person name="Ettema T.J."/>
        </authorList>
    </citation>
    <scope>NUCLEOTIDE SEQUENCE</scope>
</reference>
<comment type="caution">
    <text evidence="3">The sequence shown here is derived from an EMBL/GenBank/DDBJ whole genome shotgun (WGS) entry which is preliminary data.</text>
</comment>
<proteinExistence type="predicted"/>
<dbReference type="EMBL" id="LAZR01000833">
    <property type="protein sequence ID" value="KKN56746.1"/>
    <property type="molecule type" value="Genomic_DNA"/>
</dbReference>
<name>A0A0F9U623_9ZZZZ</name>
<dbReference type="PANTHER" id="PTHR34106">
    <property type="entry name" value="GLYCOSIDASE"/>
    <property type="match status" value="1"/>
</dbReference>
<dbReference type="PANTHER" id="PTHR34106:SF5">
    <property type="entry name" value="GLYCOSIDASE"/>
    <property type="match status" value="1"/>
</dbReference>
<accession>A0A0F9U623</accession>